<keyword evidence="3" id="KW-1185">Reference proteome</keyword>
<feature type="compositionally biased region" description="Basic and acidic residues" evidence="1">
    <location>
        <begin position="49"/>
        <end position="66"/>
    </location>
</feature>
<sequence length="83" mass="9074">HTVLKFHPSSSPVLSCHCLDLASGLMTSTEGSWTWLLTQIGVDGPEDWGPGKKKEGKEMTNEKEGLLTRLASCSQAEPHPERN</sequence>
<organism evidence="2 3">
    <name type="scientific">Saguinus oedipus</name>
    <name type="common">Cotton-top tamarin</name>
    <name type="synonym">Oedipomidas oedipus</name>
    <dbReference type="NCBI Taxonomy" id="9490"/>
    <lineage>
        <taxon>Eukaryota</taxon>
        <taxon>Metazoa</taxon>
        <taxon>Chordata</taxon>
        <taxon>Craniata</taxon>
        <taxon>Vertebrata</taxon>
        <taxon>Euteleostomi</taxon>
        <taxon>Mammalia</taxon>
        <taxon>Eutheria</taxon>
        <taxon>Euarchontoglires</taxon>
        <taxon>Primates</taxon>
        <taxon>Haplorrhini</taxon>
        <taxon>Platyrrhini</taxon>
        <taxon>Cebidae</taxon>
        <taxon>Callitrichinae</taxon>
        <taxon>Saguinus</taxon>
    </lineage>
</organism>
<feature type="region of interest" description="Disordered" evidence="1">
    <location>
        <begin position="44"/>
        <end position="83"/>
    </location>
</feature>
<name>A0ABQ9V376_SAGOE</name>
<evidence type="ECO:0000313" key="3">
    <source>
        <dbReference type="Proteomes" id="UP001266305"/>
    </source>
</evidence>
<evidence type="ECO:0000313" key="2">
    <source>
        <dbReference type="EMBL" id="KAK2103826.1"/>
    </source>
</evidence>
<reference evidence="2 3" key="1">
    <citation type="submission" date="2023-05" db="EMBL/GenBank/DDBJ databases">
        <title>B98-5 Cell Line De Novo Hybrid Assembly: An Optical Mapping Approach.</title>
        <authorList>
            <person name="Kananen K."/>
            <person name="Auerbach J.A."/>
            <person name="Kautto E."/>
            <person name="Blachly J.S."/>
        </authorList>
    </citation>
    <scope>NUCLEOTIDE SEQUENCE [LARGE SCALE GENOMIC DNA]</scope>
    <source>
        <strain evidence="2">B95-8</strain>
        <tissue evidence="2">Cell line</tissue>
    </source>
</reference>
<proteinExistence type="predicted"/>
<dbReference type="EMBL" id="JASSZA010000008">
    <property type="protein sequence ID" value="KAK2103826.1"/>
    <property type="molecule type" value="Genomic_DNA"/>
</dbReference>
<accession>A0ABQ9V376</accession>
<protein>
    <submittedName>
        <fullName evidence="2">Uncharacterized protein</fullName>
    </submittedName>
</protein>
<feature type="non-terminal residue" evidence="2">
    <location>
        <position position="1"/>
    </location>
</feature>
<gene>
    <name evidence="2" type="ORF">P7K49_017682</name>
</gene>
<evidence type="ECO:0000256" key="1">
    <source>
        <dbReference type="SAM" id="MobiDB-lite"/>
    </source>
</evidence>
<dbReference type="Proteomes" id="UP001266305">
    <property type="component" value="Unassembled WGS sequence"/>
</dbReference>
<comment type="caution">
    <text evidence="2">The sequence shown here is derived from an EMBL/GenBank/DDBJ whole genome shotgun (WGS) entry which is preliminary data.</text>
</comment>